<accession>B0YCJ2</accession>
<dbReference type="AlphaFoldDB" id="B0YCJ2"/>
<name>B0YCJ2_ASPFC</name>
<protein>
    <submittedName>
        <fullName evidence="1">Uncharacterized protein</fullName>
    </submittedName>
</protein>
<gene>
    <name evidence="1" type="ORF">AFUB_090380</name>
</gene>
<evidence type="ECO:0000313" key="1">
    <source>
        <dbReference type="EMBL" id="EDP48323.1"/>
    </source>
</evidence>
<dbReference type="EMBL" id="DS499601">
    <property type="protein sequence ID" value="EDP48323.1"/>
    <property type="molecule type" value="Genomic_DNA"/>
</dbReference>
<sequence>MRVHVCLGQYLRWNWERFGTYVFDDFWTGGGFELELDDMDDGHFGSVYRLRLLGCDISTEKWSNADNCVWRMTKVGYIGQRFDNHEASGSKFTFGRDNTDEFFGVGTVAFYHSYELRCDKRNNDIEVLKDRGDAKSLDTISRCSNG</sequence>
<reference evidence="1 2" key="1">
    <citation type="journal article" date="2008" name="PLoS Genet.">
        <title>Genomic islands in the pathogenic filamentous fungus Aspergillus fumigatus.</title>
        <authorList>
            <person name="Fedorova N.D."/>
            <person name="Khaldi N."/>
            <person name="Joardar V.S."/>
            <person name="Maiti R."/>
            <person name="Amedeo P."/>
            <person name="Anderson M.J."/>
            <person name="Crabtree J."/>
            <person name="Silva J.C."/>
            <person name="Badger J.H."/>
            <person name="Albarraq A."/>
            <person name="Angiuoli S."/>
            <person name="Bussey H."/>
            <person name="Bowyer P."/>
            <person name="Cotty P.J."/>
            <person name="Dyer P.S."/>
            <person name="Egan A."/>
            <person name="Galens K."/>
            <person name="Fraser-Liggett C.M."/>
            <person name="Haas B.J."/>
            <person name="Inman J.M."/>
            <person name="Kent R."/>
            <person name="Lemieux S."/>
            <person name="Malavazi I."/>
            <person name="Orvis J."/>
            <person name="Roemer T."/>
            <person name="Ronning C.M."/>
            <person name="Sundaram J.P."/>
            <person name="Sutton G."/>
            <person name="Turner G."/>
            <person name="Venter J.C."/>
            <person name="White O.R."/>
            <person name="Whitty B.R."/>
            <person name="Youngman P."/>
            <person name="Wolfe K.H."/>
            <person name="Goldman G.H."/>
            <person name="Wortman J.R."/>
            <person name="Jiang B."/>
            <person name="Denning D.W."/>
            <person name="Nierman W.C."/>
        </authorList>
    </citation>
    <scope>NUCLEOTIDE SEQUENCE [LARGE SCALE GENOMIC DNA]</scope>
    <source>
        <strain evidence="2">CBS 144.89 / FGSC A1163 / CEA10</strain>
    </source>
</reference>
<evidence type="ECO:0000313" key="2">
    <source>
        <dbReference type="Proteomes" id="UP000001699"/>
    </source>
</evidence>
<keyword evidence="2" id="KW-1185">Reference proteome</keyword>
<proteinExistence type="predicted"/>
<organism evidence="1 2">
    <name type="scientific">Aspergillus fumigatus (strain CBS 144.89 / FGSC A1163 / CEA10)</name>
    <name type="common">Neosartorya fumigata</name>
    <dbReference type="NCBI Taxonomy" id="451804"/>
    <lineage>
        <taxon>Eukaryota</taxon>
        <taxon>Fungi</taxon>
        <taxon>Dikarya</taxon>
        <taxon>Ascomycota</taxon>
        <taxon>Pezizomycotina</taxon>
        <taxon>Eurotiomycetes</taxon>
        <taxon>Eurotiomycetidae</taxon>
        <taxon>Eurotiales</taxon>
        <taxon>Aspergillaceae</taxon>
        <taxon>Aspergillus</taxon>
        <taxon>Aspergillus subgen. Fumigati</taxon>
    </lineage>
</organism>
<dbReference type="VEuPathDB" id="FungiDB:AFUB_090380"/>
<dbReference type="Proteomes" id="UP000001699">
    <property type="component" value="Unassembled WGS sequence"/>
</dbReference>
<dbReference type="HOGENOM" id="CLU_1786451_0_0_1"/>